<feature type="transmembrane region" description="Helical" evidence="6">
    <location>
        <begin position="244"/>
        <end position="267"/>
    </location>
</feature>
<dbReference type="PANTHER" id="PTHR43791">
    <property type="entry name" value="PERMEASE-RELATED"/>
    <property type="match status" value="1"/>
</dbReference>
<dbReference type="Pfam" id="PF07690">
    <property type="entry name" value="MFS_1"/>
    <property type="match status" value="1"/>
</dbReference>
<dbReference type="InterPro" id="IPR011701">
    <property type="entry name" value="MFS"/>
</dbReference>
<dbReference type="PROSITE" id="PS50850">
    <property type="entry name" value="MFS"/>
    <property type="match status" value="1"/>
</dbReference>
<protein>
    <recommendedName>
        <fullName evidence="7">Major facilitator superfamily (MFS) profile domain-containing protein</fullName>
    </recommendedName>
</protein>
<name>I1CPL3_RHIO9</name>
<dbReference type="OrthoDB" id="3639251at2759"/>
<keyword evidence="9" id="KW-1185">Reference proteome</keyword>
<feature type="domain" description="Major facilitator superfamily (MFS) profile" evidence="7">
    <location>
        <begin position="1"/>
        <end position="320"/>
    </location>
</feature>
<dbReference type="GO" id="GO:0022857">
    <property type="term" value="F:transmembrane transporter activity"/>
    <property type="evidence" value="ECO:0007669"/>
    <property type="project" value="InterPro"/>
</dbReference>
<comment type="subcellular location">
    <subcellularLocation>
        <location evidence="1">Membrane</location>
        <topology evidence="1">Multi-pass membrane protein</topology>
    </subcellularLocation>
</comment>
<evidence type="ECO:0000313" key="8">
    <source>
        <dbReference type="EMBL" id="EIE90393.1"/>
    </source>
</evidence>
<keyword evidence="3 6" id="KW-0812">Transmembrane</keyword>
<dbReference type="RefSeq" id="XP_067525789.1">
    <property type="nucleotide sequence ID" value="XM_067669688.1"/>
</dbReference>
<evidence type="ECO:0000256" key="6">
    <source>
        <dbReference type="SAM" id="Phobius"/>
    </source>
</evidence>
<dbReference type="eggNOG" id="KOG2533">
    <property type="taxonomic scope" value="Eukaryota"/>
</dbReference>
<organism evidence="8 9">
    <name type="scientific">Rhizopus delemar (strain RA 99-880 / ATCC MYA-4621 / FGSC 9543 / NRRL 43880)</name>
    <name type="common">Mucormycosis agent</name>
    <name type="synonym">Rhizopus arrhizus var. delemar</name>
    <dbReference type="NCBI Taxonomy" id="246409"/>
    <lineage>
        <taxon>Eukaryota</taxon>
        <taxon>Fungi</taxon>
        <taxon>Fungi incertae sedis</taxon>
        <taxon>Mucoromycota</taxon>
        <taxon>Mucoromycotina</taxon>
        <taxon>Mucoromycetes</taxon>
        <taxon>Mucorales</taxon>
        <taxon>Mucorineae</taxon>
        <taxon>Rhizopodaceae</taxon>
        <taxon>Rhizopus</taxon>
    </lineage>
</organism>
<keyword evidence="4 6" id="KW-1133">Transmembrane helix</keyword>
<dbReference type="InterPro" id="IPR020846">
    <property type="entry name" value="MFS_dom"/>
</dbReference>
<feature type="transmembrane region" description="Helical" evidence="6">
    <location>
        <begin position="110"/>
        <end position="129"/>
    </location>
</feature>
<feature type="transmembrane region" description="Helical" evidence="6">
    <location>
        <begin position="179"/>
        <end position="204"/>
    </location>
</feature>
<dbReference type="Proteomes" id="UP000009138">
    <property type="component" value="Unassembled WGS sequence"/>
</dbReference>
<reference evidence="8 9" key="1">
    <citation type="journal article" date="2009" name="PLoS Genet.">
        <title>Genomic analysis of the basal lineage fungus Rhizopus oryzae reveals a whole-genome duplication.</title>
        <authorList>
            <person name="Ma L.-J."/>
            <person name="Ibrahim A.S."/>
            <person name="Skory C."/>
            <person name="Grabherr M.G."/>
            <person name="Burger G."/>
            <person name="Butler M."/>
            <person name="Elias M."/>
            <person name="Idnurm A."/>
            <person name="Lang B.F."/>
            <person name="Sone T."/>
            <person name="Abe A."/>
            <person name="Calvo S.E."/>
            <person name="Corrochano L.M."/>
            <person name="Engels R."/>
            <person name="Fu J."/>
            <person name="Hansberg W."/>
            <person name="Kim J.-M."/>
            <person name="Kodira C.D."/>
            <person name="Koehrsen M.J."/>
            <person name="Liu B."/>
            <person name="Miranda-Saavedra D."/>
            <person name="O'Leary S."/>
            <person name="Ortiz-Castellanos L."/>
            <person name="Poulter R."/>
            <person name="Rodriguez-Romero J."/>
            <person name="Ruiz-Herrera J."/>
            <person name="Shen Y.-Q."/>
            <person name="Zeng Q."/>
            <person name="Galagan J."/>
            <person name="Birren B.W."/>
            <person name="Cuomo C.A."/>
            <person name="Wickes B.L."/>
        </authorList>
    </citation>
    <scope>NUCLEOTIDE SEQUENCE [LARGE SCALE GENOMIC DNA]</scope>
    <source>
        <strain evidence="9">RA 99-880 / ATCC MYA-4621 / FGSC 9543 / NRRL 43880</strain>
    </source>
</reference>
<evidence type="ECO:0000256" key="1">
    <source>
        <dbReference type="ARBA" id="ARBA00004141"/>
    </source>
</evidence>
<feature type="transmembrane region" description="Helical" evidence="6">
    <location>
        <begin position="216"/>
        <end position="238"/>
    </location>
</feature>
<dbReference type="VEuPathDB" id="FungiDB:RO3G_15104"/>
<sequence length="320" mass="35973">MQLPSNVLLSYTRPSRYLPALELIWCVLTVIMACVQSVENVYVIRFLLGLAEAGFYPGIVFLIGTWYTKKELGKRLALLTIFGSFGSGLSGVVQAIMLKTMDGILGISGWRWMFLFDASVTLLLAYLGYRYLPDYPHDTQWLSERERWIALQRMQQQQSPEDVKLTKMERVKLLVKNKYLYAFVFGWASLHTAMGAAHVLGIVIKKLGYDSVTANLLTTPDTLVTMIAGLCNGMLSAFIQPLAILYFAFLMTHAGLGSLTSVVMTWATEIISPNMQVRAMAIAIMNTSSSLTWAWTSLLLWPVTDAPYYRTVKSLFLLFK</sequence>
<keyword evidence="5 6" id="KW-0472">Membrane</keyword>
<evidence type="ECO:0000259" key="7">
    <source>
        <dbReference type="PROSITE" id="PS50850"/>
    </source>
</evidence>
<evidence type="ECO:0000313" key="9">
    <source>
        <dbReference type="Proteomes" id="UP000009138"/>
    </source>
</evidence>
<proteinExistence type="predicted"/>
<dbReference type="GeneID" id="93622069"/>
<dbReference type="SUPFAM" id="SSF103473">
    <property type="entry name" value="MFS general substrate transporter"/>
    <property type="match status" value="1"/>
</dbReference>
<dbReference type="InParanoid" id="I1CPL3"/>
<dbReference type="EMBL" id="CH476746">
    <property type="protein sequence ID" value="EIE90393.1"/>
    <property type="molecule type" value="Genomic_DNA"/>
</dbReference>
<dbReference type="PANTHER" id="PTHR43791:SF36">
    <property type="entry name" value="TRANSPORTER, PUTATIVE (AFU_ORTHOLOGUE AFUA_6G08340)-RELATED"/>
    <property type="match status" value="1"/>
</dbReference>
<dbReference type="GO" id="GO:0016020">
    <property type="term" value="C:membrane"/>
    <property type="evidence" value="ECO:0007669"/>
    <property type="project" value="UniProtKB-SubCell"/>
</dbReference>
<feature type="transmembrane region" description="Helical" evidence="6">
    <location>
        <begin position="76"/>
        <end position="98"/>
    </location>
</feature>
<gene>
    <name evidence="8" type="ORF">RO3G_15104</name>
</gene>
<evidence type="ECO:0000256" key="2">
    <source>
        <dbReference type="ARBA" id="ARBA00022448"/>
    </source>
</evidence>
<dbReference type="FunCoup" id="I1CPL3">
    <property type="interactions" value="298"/>
</dbReference>
<evidence type="ECO:0000256" key="5">
    <source>
        <dbReference type="ARBA" id="ARBA00023136"/>
    </source>
</evidence>
<feature type="transmembrane region" description="Helical" evidence="6">
    <location>
        <begin position="279"/>
        <end position="301"/>
    </location>
</feature>
<evidence type="ECO:0000256" key="3">
    <source>
        <dbReference type="ARBA" id="ARBA00022692"/>
    </source>
</evidence>
<dbReference type="Gene3D" id="1.20.1250.20">
    <property type="entry name" value="MFS general substrate transporter like domains"/>
    <property type="match status" value="1"/>
</dbReference>
<feature type="transmembrane region" description="Helical" evidence="6">
    <location>
        <begin position="17"/>
        <end position="35"/>
    </location>
</feature>
<dbReference type="AlphaFoldDB" id="I1CPL3"/>
<evidence type="ECO:0000256" key="4">
    <source>
        <dbReference type="ARBA" id="ARBA00022989"/>
    </source>
</evidence>
<feature type="transmembrane region" description="Helical" evidence="6">
    <location>
        <begin position="42"/>
        <end position="64"/>
    </location>
</feature>
<dbReference type="STRING" id="246409.I1CPL3"/>
<accession>I1CPL3</accession>
<dbReference type="InterPro" id="IPR036259">
    <property type="entry name" value="MFS_trans_sf"/>
</dbReference>
<keyword evidence="2" id="KW-0813">Transport</keyword>
<dbReference type="OMA" id="ICFACTI"/>